<gene>
    <name evidence="4" type="ORF">EPA93_12240</name>
</gene>
<feature type="compositionally biased region" description="Polar residues" evidence="3">
    <location>
        <begin position="10"/>
        <end position="33"/>
    </location>
</feature>
<dbReference type="SUPFAM" id="SSF48264">
    <property type="entry name" value="Cytochrome P450"/>
    <property type="match status" value="1"/>
</dbReference>
<dbReference type="AlphaFoldDB" id="A0A4P6JNT1"/>
<keyword evidence="5" id="KW-1185">Reference proteome</keyword>
<evidence type="ECO:0000256" key="1">
    <source>
        <dbReference type="ARBA" id="ARBA00010617"/>
    </source>
</evidence>
<dbReference type="InterPro" id="IPR017972">
    <property type="entry name" value="Cyt_P450_CS"/>
</dbReference>
<keyword evidence="2" id="KW-0408">Iron</keyword>
<evidence type="ECO:0000313" key="5">
    <source>
        <dbReference type="Proteomes" id="UP000290365"/>
    </source>
</evidence>
<dbReference type="Gene3D" id="1.10.630.10">
    <property type="entry name" value="Cytochrome P450"/>
    <property type="match status" value="1"/>
</dbReference>
<proteinExistence type="inferred from homology"/>
<dbReference type="CDD" id="cd00302">
    <property type="entry name" value="cytochrome_P450"/>
    <property type="match status" value="1"/>
</dbReference>
<protein>
    <submittedName>
        <fullName evidence="4">Cytochrome P450</fullName>
    </submittedName>
</protein>
<dbReference type="GO" id="GO:0016705">
    <property type="term" value="F:oxidoreductase activity, acting on paired donors, with incorporation or reduction of molecular oxygen"/>
    <property type="evidence" value="ECO:0007669"/>
    <property type="project" value="InterPro"/>
</dbReference>
<evidence type="ECO:0000256" key="3">
    <source>
        <dbReference type="SAM" id="MobiDB-lite"/>
    </source>
</evidence>
<dbReference type="InterPro" id="IPR001128">
    <property type="entry name" value="Cyt_P450"/>
</dbReference>
<organism evidence="4 5">
    <name type="scientific">Ktedonosporobacter rubrisoli</name>
    <dbReference type="NCBI Taxonomy" id="2509675"/>
    <lineage>
        <taxon>Bacteria</taxon>
        <taxon>Bacillati</taxon>
        <taxon>Chloroflexota</taxon>
        <taxon>Ktedonobacteria</taxon>
        <taxon>Ktedonobacterales</taxon>
        <taxon>Ktedonosporobacteraceae</taxon>
        <taxon>Ktedonosporobacter</taxon>
    </lineage>
</organism>
<dbReference type="PANTHER" id="PTHR46696:SF1">
    <property type="entry name" value="CYTOCHROME P450 YJIB-RELATED"/>
    <property type="match status" value="1"/>
</dbReference>
<sequence>MSVRQEQPHTHSQGVESTSGCPFEHSVSSQQKTARPKDQPGKPIEHNGERWHIHGFEEARAILRSSETAQAGFGANLISRVPGITNTPILYLEGKEHQQQRKQTARFFAPKVVSDNYRPLMERLVASMLKEARQQRRFDLSNFSRKLAVRVAGEVVGLTDSILPGMDSRLEAFFHGQGQTSGPKFWRTLRMLANQRKTLSFFYLDVKPAIRARQRQLKEDVISYLVSQNYNNREILTECVTYAAAGMVTTREFISVATWHLMERPELRARYLSASEKERYTILHEILRLEPVVSHLYRSATSEIKLSSGNETYVIPQGAKIDIAVYSTNQDERVLGEQSRTLCPERELKGDRIPNELMSFGDGHHRCPGSFIAIQETDILLYNLLALEGLRIERQPDLSWNDFINSYELRKFILAID</sequence>
<comment type="similarity">
    <text evidence="1 2">Belongs to the cytochrome P450 family.</text>
</comment>
<dbReference type="GO" id="GO:0005506">
    <property type="term" value="F:iron ion binding"/>
    <property type="evidence" value="ECO:0007669"/>
    <property type="project" value="InterPro"/>
</dbReference>
<keyword evidence="2" id="KW-0479">Metal-binding</keyword>
<feature type="region of interest" description="Disordered" evidence="3">
    <location>
        <begin position="1"/>
        <end position="51"/>
    </location>
</feature>
<keyword evidence="2" id="KW-0503">Monooxygenase</keyword>
<dbReference type="PROSITE" id="PS00086">
    <property type="entry name" value="CYTOCHROME_P450"/>
    <property type="match status" value="1"/>
</dbReference>
<dbReference type="GO" id="GO:0004497">
    <property type="term" value="F:monooxygenase activity"/>
    <property type="evidence" value="ECO:0007669"/>
    <property type="project" value="UniProtKB-KW"/>
</dbReference>
<dbReference type="EMBL" id="CP035758">
    <property type="protein sequence ID" value="QBD76732.1"/>
    <property type="molecule type" value="Genomic_DNA"/>
</dbReference>
<keyword evidence="2" id="KW-0349">Heme</keyword>
<keyword evidence="2" id="KW-0560">Oxidoreductase</keyword>
<dbReference type="Proteomes" id="UP000290365">
    <property type="component" value="Chromosome"/>
</dbReference>
<reference evidence="4 5" key="1">
    <citation type="submission" date="2019-01" db="EMBL/GenBank/DDBJ databases">
        <title>Ktedonosporobacter rubrisoli SCAWS-G2.</title>
        <authorList>
            <person name="Huang Y."/>
            <person name="Yan B."/>
        </authorList>
    </citation>
    <scope>NUCLEOTIDE SEQUENCE [LARGE SCALE GENOMIC DNA]</scope>
    <source>
        <strain evidence="4 5">SCAWS-G2</strain>
    </source>
</reference>
<dbReference type="PANTHER" id="PTHR46696">
    <property type="entry name" value="P450, PUTATIVE (EUROFUNG)-RELATED"/>
    <property type="match status" value="1"/>
</dbReference>
<name>A0A4P6JNT1_KTERU</name>
<dbReference type="GO" id="GO:0020037">
    <property type="term" value="F:heme binding"/>
    <property type="evidence" value="ECO:0007669"/>
    <property type="project" value="InterPro"/>
</dbReference>
<dbReference type="OrthoDB" id="54272at2"/>
<feature type="compositionally biased region" description="Basic and acidic residues" evidence="3">
    <location>
        <begin position="35"/>
        <end position="51"/>
    </location>
</feature>
<dbReference type="RefSeq" id="WP_129887795.1">
    <property type="nucleotide sequence ID" value="NZ_CP035758.1"/>
</dbReference>
<evidence type="ECO:0000313" key="4">
    <source>
        <dbReference type="EMBL" id="QBD76732.1"/>
    </source>
</evidence>
<accession>A0A4P6JNT1</accession>
<evidence type="ECO:0000256" key="2">
    <source>
        <dbReference type="RuleBase" id="RU000461"/>
    </source>
</evidence>
<dbReference type="Pfam" id="PF00067">
    <property type="entry name" value="p450"/>
    <property type="match status" value="1"/>
</dbReference>
<dbReference type="KEGG" id="kbs:EPA93_12240"/>
<dbReference type="InterPro" id="IPR036396">
    <property type="entry name" value="Cyt_P450_sf"/>
</dbReference>